<dbReference type="AlphaFoldDB" id="A0A402CVQ9"/>
<evidence type="ECO:0000256" key="3">
    <source>
        <dbReference type="ARBA" id="ARBA00023159"/>
    </source>
</evidence>
<dbReference type="GO" id="GO:0043565">
    <property type="term" value="F:sequence-specific DNA binding"/>
    <property type="evidence" value="ECO:0007669"/>
    <property type="project" value="InterPro"/>
</dbReference>
<evidence type="ECO:0000313" key="5">
    <source>
        <dbReference type="EMBL" id="BDI30499.1"/>
    </source>
</evidence>
<dbReference type="PROSITE" id="PS00041">
    <property type="entry name" value="HTH_ARAC_FAMILY_1"/>
    <property type="match status" value="1"/>
</dbReference>
<keyword evidence="4" id="KW-0804">Transcription</keyword>
<evidence type="ECO:0000256" key="1">
    <source>
        <dbReference type="ARBA" id="ARBA00023015"/>
    </source>
</evidence>
<sequence>MMIDERVHITLRQIKTAHYESLCIEDQTLPFWVISHVRQGCVETRTGGERRTAPAGTVMIHPPHVSFCEIAEGPGMHEFLFLDAAMGEGVDLLRRRPVALTVPLTDPRAWSETFARLQQAERARSLAAVGYAVLLLSAIIDDWRAAGAPPRPASLAMPADRFADLVQYMREHLSERIDRDALASRMSLQPGSFNRAFRRAYGVSPMRMLRSLRLAHARRLVETTDDTMESISLRCGFEDVSYFSRAFRSCYGLPPGRYRQEMGEGPKSAWEGYSRSLCAPEPPDTIGV</sequence>
<dbReference type="Pfam" id="PF12833">
    <property type="entry name" value="HTH_18"/>
    <property type="match status" value="1"/>
</dbReference>
<keyword evidence="1" id="KW-0805">Transcription regulation</keyword>
<dbReference type="PRINTS" id="PR00032">
    <property type="entry name" value="HTHARAC"/>
</dbReference>
<keyword evidence="3" id="KW-0010">Activator</keyword>
<dbReference type="SUPFAM" id="SSF46689">
    <property type="entry name" value="Homeodomain-like"/>
    <property type="match status" value="2"/>
</dbReference>
<dbReference type="InterPro" id="IPR020449">
    <property type="entry name" value="Tscrpt_reg_AraC-type_HTH"/>
</dbReference>
<dbReference type="RefSeq" id="WP_119321448.1">
    <property type="nucleotide sequence ID" value="NZ_AP025739.1"/>
</dbReference>
<dbReference type="KEGG" id="ccot:CCAX7_25500"/>
<dbReference type="SMART" id="SM00342">
    <property type="entry name" value="HTH_ARAC"/>
    <property type="match status" value="1"/>
</dbReference>
<dbReference type="InterPro" id="IPR050204">
    <property type="entry name" value="AraC_XylS_family_regulators"/>
</dbReference>
<name>A0A402CVQ9_9BACT</name>
<dbReference type="InterPro" id="IPR037923">
    <property type="entry name" value="HTH-like"/>
</dbReference>
<dbReference type="InterPro" id="IPR018060">
    <property type="entry name" value="HTH_AraC"/>
</dbReference>
<gene>
    <name evidence="5" type="ORF">CCAX7_25500</name>
</gene>
<dbReference type="SUPFAM" id="SSF51215">
    <property type="entry name" value="Regulatory protein AraC"/>
    <property type="match status" value="1"/>
</dbReference>
<dbReference type="InterPro" id="IPR009057">
    <property type="entry name" value="Homeodomain-like_sf"/>
</dbReference>
<dbReference type="EMBL" id="AP025739">
    <property type="protein sequence ID" value="BDI30499.1"/>
    <property type="molecule type" value="Genomic_DNA"/>
</dbReference>
<dbReference type="OrthoDB" id="2618294at2"/>
<organism evidence="5 6">
    <name type="scientific">Capsulimonas corticalis</name>
    <dbReference type="NCBI Taxonomy" id="2219043"/>
    <lineage>
        <taxon>Bacteria</taxon>
        <taxon>Bacillati</taxon>
        <taxon>Armatimonadota</taxon>
        <taxon>Armatimonadia</taxon>
        <taxon>Capsulimonadales</taxon>
        <taxon>Capsulimonadaceae</taxon>
        <taxon>Capsulimonas</taxon>
    </lineage>
</organism>
<dbReference type="PROSITE" id="PS01124">
    <property type="entry name" value="HTH_ARAC_FAMILY_2"/>
    <property type="match status" value="1"/>
</dbReference>
<dbReference type="GO" id="GO:0003700">
    <property type="term" value="F:DNA-binding transcription factor activity"/>
    <property type="evidence" value="ECO:0007669"/>
    <property type="project" value="InterPro"/>
</dbReference>
<protein>
    <submittedName>
        <fullName evidence="5">Uncharacterized protein</fullName>
    </submittedName>
</protein>
<proteinExistence type="predicted"/>
<evidence type="ECO:0000256" key="2">
    <source>
        <dbReference type="ARBA" id="ARBA00023125"/>
    </source>
</evidence>
<reference evidence="5 6" key="1">
    <citation type="journal article" date="2019" name="Int. J. Syst. Evol. Microbiol.">
        <title>Capsulimonas corticalis gen. nov., sp. nov., an aerobic capsulated bacterium, of a novel bacterial order, Capsulimonadales ord. nov., of the class Armatimonadia of the phylum Armatimonadetes.</title>
        <authorList>
            <person name="Li J."/>
            <person name="Kudo C."/>
            <person name="Tonouchi A."/>
        </authorList>
    </citation>
    <scope>NUCLEOTIDE SEQUENCE [LARGE SCALE GENOMIC DNA]</scope>
    <source>
        <strain evidence="5 6">AX-7</strain>
    </source>
</reference>
<dbReference type="PANTHER" id="PTHR46796">
    <property type="entry name" value="HTH-TYPE TRANSCRIPTIONAL ACTIVATOR RHAS-RELATED"/>
    <property type="match status" value="1"/>
</dbReference>
<accession>A0A402CVQ9</accession>
<evidence type="ECO:0000256" key="4">
    <source>
        <dbReference type="ARBA" id="ARBA00023163"/>
    </source>
</evidence>
<dbReference type="Gene3D" id="1.10.10.60">
    <property type="entry name" value="Homeodomain-like"/>
    <property type="match status" value="1"/>
</dbReference>
<keyword evidence="6" id="KW-1185">Reference proteome</keyword>
<dbReference type="PANTHER" id="PTHR46796:SF2">
    <property type="entry name" value="TRANSCRIPTIONAL REGULATORY PROTEIN"/>
    <property type="match status" value="1"/>
</dbReference>
<dbReference type="Proteomes" id="UP000287394">
    <property type="component" value="Chromosome"/>
</dbReference>
<dbReference type="InterPro" id="IPR018062">
    <property type="entry name" value="HTH_AraC-typ_CS"/>
</dbReference>
<keyword evidence="2" id="KW-0238">DNA-binding</keyword>
<evidence type="ECO:0000313" key="6">
    <source>
        <dbReference type="Proteomes" id="UP000287394"/>
    </source>
</evidence>